<dbReference type="Proteomes" id="UP000642125">
    <property type="component" value="Unassembled WGS sequence"/>
</dbReference>
<protein>
    <submittedName>
        <fullName evidence="1">Uncharacterized protein</fullName>
    </submittedName>
</protein>
<dbReference type="AlphaFoldDB" id="A0A919U6R9"/>
<evidence type="ECO:0000313" key="1">
    <source>
        <dbReference type="EMBL" id="GIG36535.1"/>
    </source>
</evidence>
<gene>
    <name evidence="1" type="ORF">Cpa01nite_19160</name>
</gene>
<comment type="caution">
    <text evidence="1">The sequence shown here is derived from an EMBL/GenBank/DDBJ whole genome shotgun (WGS) entry which is preliminary data.</text>
</comment>
<evidence type="ECO:0000313" key="2">
    <source>
        <dbReference type="Proteomes" id="UP000642125"/>
    </source>
</evidence>
<proteinExistence type="predicted"/>
<keyword evidence="2" id="KW-1185">Reference proteome</keyword>
<accession>A0A919U6R9</accession>
<reference evidence="1" key="1">
    <citation type="submission" date="2021-01" db="EMBL/GenBank/DDBJ databases">
        <title>Whole genome shotgun sequence of Cellulomonas pakistanensis NBRC 110800.</title>
        <authorList>
            <person name="Komaki H."/>
            <person name="Tamura T."/>
        </authorList>
    </citation>
    <scope>NUCLEOTIDE SEQUENCE</scope>
    <source>
        <strain evidence="1">NBRC 110800</strain>
    </source>
</reference>
<dbReference type="RefSeq" id="WP_203668550.1">
    <property type="nucleotide sequence ID" value="NZ_BONO01000012.1"/>
</dbReference>
<sequence length="104" mass="11068">MPHHEDPPRLAALDDATLARARTVAVHSPDPSGDGDLVWTLTLADADGVPLGRERLCAPDWPTPLAQVVAPHLDVAGLRVVGAWRTDLGEDDLPRHAAHVLPEG</sequence>
<name>A0A919U6R9_9CELL</name>
<dbReference type="EMBL" id="BONO01000012">
    <property type="protein sequence ID" value="GIG36535.1"/>
    <property type="molecule type" value="Genomic_DNA"/>
</dbReference>
<organism evidence="1 2">
    <name type="scientific">Cellulomonas pakistanensis</name>
    <dbReference type="NCBI Taxonomy" id="992287"/>
    <lineage>
        <taxon>Bacteria</taxon>
        <taxon>Bacillati</taxon>
        <taxon>Actinomycetota</taxon>
        <taxon>Actinomycetes</taxon>
        <taxon>Micrococcales</taxon>
        <taxon>Cellulomonadaceae</taxon>
        <taxon>Cellulomonas</taxon>
    </lineage>
</organism>